<evidence type="ECO:0000313" key="1">
    <source>
        <dbReference type="EMBL" id="PQP96856.1"/>
    </source>
</evidence>
<protein>
    <submittedName>
        <fullName evidence="1">Uncharacterized protein</fullName>
    </submittedName>
</protein>
<dbReference type="EMBL" id="PJQY01002050">
    <property type="protein sequence ID" value="PQP96856.1"/>
    <property type="molecule type" value="Genomic_DNA"/>
</dbReference>
<dbReference type="AlphaFoldDB" id="A0A314XVR1"/>
<proteinExistence type="predicted"/>
<keyword evidence="2" id="KW-1185">Reference proteome</keyword>
<organism evidence="1 2">
    <name type="scientific">Prunus yedoensis var. nudiflora</name>
    <dbReference type="NCBI Taxonomy" id="2094558"/>
    <lineage>
        <taxon>Eukaryota</taxon>
        <taxon>Viridiplantae</taxon>
        <taxon>Streptophyta</taxon>
        <taxon>Embryophyta</taxon>
        <taxon>Tracheophyta</taxon>
        <taxon>Spermatophyta</taxon>
        <taxon>Magnoliopsida</taxon>
        <taxon>eudicotyledons</taxon>
        <taxon>Gunneridae</taxon>
        <taxon>Pentapetalae</taxon>
        <taxon>rosids</taxon>
        <taxon>fabids</taxon>
        <taxon>Rosales</taxon>
        <taxon>Rosaceae</taxon>
        <taxon>Amygdaloideae</taxon>
        <taxon>Amygdaleae</taxon>
        <taxon>Prunus</taxon>
    </lineage>
</organism>
<comment type="caution">
    <text evidence="1">The sequence shown here is derived from an EMBL/GenBank/DDBJ whole genome shotgun (WGS) entry which is preliminary data.</text>
</comment>
<reference evidence="1 2" key="1">
    <citation type="submission" date="2018-02" db="EMBL/GenBank/DDBJ databases">
        <title>Draft genome of wild Prunus yedoensis var. nudiflora.</title>
        <authorList>
            <person name="Baek S."/>
            <person name="Kim J.-H."/>
            <person name="Choi K."/>
            <person name="Kim G.-B."/>
            <person name="Cho A."/>
            <person name="Jang H."/>
            <person name="Shin C.-H."/>
            <person name="Yu H.-J."/>
            <person name="Mun J.-H."/>
        </authorList>
    </citation>
    <scope>NUCLEOTIDE SEQUENCE [LARGE SCALE GENOMIC DNA]</scope>
    <source>
        <strain evidence="2">cv. Jeju island</strain>
        <tissue evidence="1">Leaf</tissue>
    </source>
</reference>
<gene>
    <name evidence="1" type="ORF">Pyn_28485</name>
</gene>
<name>A0A314XVR1_PRUYE</name>
<dbReference type="Proteomes" id="UP000250321">
    <property type="component" value="Unassembled WGS sequence"/>
</dbReference>
<sequence length="53" mass="6031">MLVYGYWDACRSQGCRLMAGMTAGMLAVVEGRKKCKFSWLLKGLQQLREIDFA</sequence>
<accession>A0A314XVR1</accession>
<evidence type="ECO:0000313" key="2">
    <source>
        <dbReference type="Proteomes" id="UP000250321"/>
    </source>
</evidence>